<evidence type="ECO:0008006" key="7">
    <source>
        <dbReference type="Google" id="ProtNLM"/>
    </source>
</evidence>
<dbReference type="Pfam" id="PF03060">
    <property type="entry name" value="NMO"/>
    <property type="match status" value="1"/>
</dbReference>
<evidence type="ECO:0000313" key="6">
    <source>
        <dbReference type="Proteomes" id="UP001176521"/>
    </source>
</evidence>
<dbReference type="AlphaFoldDB" id="A0AAN6JMX9"/>
<feature type="region of interest" description="Disordered" evidence="4">
    <location>
        <begin position="346"/>
        <end position="367"/>
    </location>
</feature>
<evidence type="ECO:0000256" key="4">
    <source>
        <dbReference type="SAM" id="MobiDB-lite"/>
    </source>
</evidence>
<dbReference type="EMBL" id="JAPDMQ010000034">
    <property type="protein sequence ID" value="KAK0539222.1"/>
    <property type="molecule type" value="Genomic_DNA"/>
</dbReference>
<comment type="caution">
    <text evidence="5">The sequence shown here is derived from an EMBL/GenBank/DDBJ whole genome shotgun (WGS) entry which is preliminary data.</text>
</comment>
<dbReference type="Proteomes" id="UP001176521">
    <property type="component" value="Unassembled WGS sequence"/>
</dbReference>
<feature type="region of interest" description="Disordered" evidence="4">
    <location>
        <begin position="303"/>
        <end position="327"/>
    </location>
</feature>
<dbReference type="GO" id="GO:0018580">
    <property type="term" value="F:nitronate monooxygenase activity"/>
    <property type="evidence" value="ECO:0007669"/>
    <property type="project" value="InterPro"/>
</dbReference>
<keyword evidence="2" id="KW-0288">FMN</keyword>
<dbReference type="InterPro" id="IPR004136">
    <property type="entry name" value="NMO"/>
</dbReference>
<evidence type="ECO:0000256" key="2">
    <source>
        <dbReference type="ARBA" id="ARBA00022643"/>
    </source>
</evidence>
<evidence type="ECO:0000256" key="3">
    <source>
        <dbReference type="ARBA" id="ARBA00023002"/>
    </source>
</evidence>
<proteinExistence type="predicted"/>
<accession>A0AAN6JMX9</accession>
<dbReference type="CDD" id="cd04730">
    <property type="entry name" value="NPD_like"/>
    <property type="match status" value="1"/>
</dbReference>
<organism evidence="5 6">
    <name type="scientific">Tilletia horrida</name>
    <dbReference type="NCBI Taxonomy" id="155126"/>
    <lineage>
        <taxon>Eukaryota</taxon>
        <taxon>Fungi</taxon>
        <taxon>Dikarya</taxon>
        <taxon>Basidiomycota</taxon>
        <taxon>Ustilaginomycotina</taxon>
        <taxon>Exobasidiomycetes</taxon>
        <taxon>Tilletiales</taxon>
        <taxon>Tilletiaceae</taxon>
        <taxon>Tilletia</taxon>
    </lineage>
</organism>
<keyword evidence="6" id="KW-1185">Reference proteome</keyword>
<keyword evidence="3" id="KW-0560">Oxidoreductase</keyword>
<dbReference type="InterPro" id="IPR013785">
    <property type="entry name" value="Aldolase_TIM"/>
</dbReference>
<evidence type="ECO:0000313" key="5">
    <source>
        <dbReference type="EMBL" id="KAK0539222.1"/>
    </source>
</evidence>
<protein>
    <recommendedName>
        <fullName evidence="7">Nitronate monooxygenase domain-containing protein</fullName>
    </recommendedName>
</protein>
<dbReference type="SUPFAM" id="SSF51412">
    <property type="entry name" value="Inosine monophosphate dehydrogenase (IMPDH)"/>
    <property type="match status" value="1"/>
</dbReference>
<evidence type="ECO:0000256" key="1">
    <source>
        <dbReference type="ARBA" id="ARBA00022630"/>
    </source>
</evidence>
<dbReference type="PANTHER" id="PTHR32332">
    <property type="entry name" value="2-NITROPROPANE DIOXYGENASE"/>
    <property type="match status" value="1"/>
</dbReference>
<dbReference type="Gene3D" id="3.20.20.70">
    <property type="entry name" value="Aldolase class I"/>
    <property type="match status" value="1"/>
</dbReference>
<reference evidence="5" key="1">
    <citation type="journal article" date="2023" name="PhytoFront">
        <title>Draft Genome Resources of Seven Strains of Tilletia horrida, Causal Agent of Kernel Smut of Rice.</title>
        <authorList>
            <person name="Khanal S."/>
            <person name="Antony Babu S."/>
            <person name="Zhou X.G."/>
        </authorList>
    </citation>
    <scope>NUCLEOTIDE SEQUENCE</scope>
    <source>
        <strain evidence="5">TX3</strain>
    </source>
</reference>
<dbReference type="PANTHER" id="PTHR32332:SF31">
    <property type="entry name" value="2-NITROPROPANE DIOXYGENASE FAMILY, PUTATIVE (AFU_ORTHOLOGUE AFUA_2G09850)-RELATED"/>
    <property type="match status" value="1"/>
</dbReference>
<gene>
    <name evidence="5" type="ORF">OC842_001043</name>
</gene>
<keyword evidence="1" id="KW-0285">Flavoprotein</keyword>
<name>A0AAN6JMX9_9BASI</name>
<sequence>MPFDNALTRLLNISSPIVLGPMANASGGELAAATSLGGGFGLLGAGYWDTRMLADHIQTARAMIEVERPPAATSGGSEKQDKRLPFGVGFLVWRLAKVHGAPLTSLATATDNGNGNGNGEPAAPEGIYSPAVEAIETTLRARPKSIWLSFGEPADLVALADFIRTRDAQLSAELGISASDARADPLVLMVGVGNEEQARHAVEQIGCDVLAVTGNEAGGHGLAASPSLFTLLPRVAHILPTLQPRAGVQTAVKDGRPLLLGAGGLSSGSSLAAVLAMGAQGAVFGTRYLLTPEAMYSPAQKELLQSLGTSSSPSSSSQAPPPPTGDTLTLRTMAFDDARGTLDWPAGVDGRGVRNQTVEEYERDSSEAARVERQKRYAQAAEEKDVNRVITWAGTGVGVMQDVLPAKELTLRLTREAEEALRQAHGQIA</sequence>